<dbReference type="RefSeq" id="WP_230740859.1">
    <property type="nucleotide sequence ID" value="NZ_JAJNDB010000011.1"/>
</dbReference>
<gene>
    <name evidence="3" type="ORF">LQ327_32835</name>
</gene>
<dbReference type="PANTHER" id="PTHR31212">
    <property type="entry name" value="ALPHA-KETOGLUTARATE-DEPENDENT DIOXYGENASE ALKB HOMOLOG 3"/>
    <property type="match status" value="1"/>
</dbReference>
<keyword evidence="3" id="KW-0223">Dioxygenase</keyword>
<name>A0ABS8PIQ2_9PSEU</name>
<dbReference type="GO" id="GO:0051213">
    <property type="term" value="F:dioxygenase activity"/>
    <property type="evidence" value="ECO:0007669"/>
    <property type="project" value="UniProtKB-KW"/>
</dbReference>
<keyword evidence="4" id="KW-1185">Reference proteome</keyword>
<dbReference type="PANTHER" id="PTHR31212:SF4">
    <property type="entry name" value="ALPHA-KETOGLUTARATE-DEPENDENT DIOXYGENASE ALKB HOMOLOG 3"/>
    <property type="match status" value="1"/>
</dbReference>
<feature type="domain" description="Fe2OG dioxygenase" evidence="2">
    <location>
        <begin position="112"/>
        <end position="209"/>
    </location>
</feature>
<feature type="region of interest" description="Disordered" evidence="1">
    <location>
        <begin position="184"/>
        <end position="211"/>
    </location>
</feature>
<keyword evidence="3" id="KW-0560">Oxidoreductase</keyword>
<organism evidence="3 4">
    <name type="scientific">Actinomycetospora endophytica</name>
    <dbReference type="NCBI Taxonomy" id="2291215"/>
    <lineage>
        <taxon>Bacteria</taxon>
        <taxon>Bacillati</taxon>
        <taxon>Actinomycetota</taxon>
        <taxon>Actinomycetes</taxon>
        <taxon>Pseudonocardiales</taxon>
        <taxon>Pseudonocardiaceae</taxon>
        <taxon>Actinomycetospora</taxon>
    </lineage>
</organism>
<dbReference type="SUPFAM" id="SSF51197">
    <property type="entry name" value="Clavaminate synthase-like"/>
    <property type="match status" value="1"/>
</dbReference>
<dbReference type="InterPro" id="IPR005123">
    <property type="entry name" value="Oxoglu/Fe-dep_dioxygenase_dom"/>
</dbReference>
<evidence type="ECO:0000313" key="3">
    <source>
        <dbReference type="EMBL" id="MCD2198167.1"/>
    </source>
</evidence>
<dbReference type="Proteomes" id="UP001199469">
    <property type="component" value="Unassembled WGS sequence"/>
</dbReference>
<protein>
    <submittedName>
        <fullName evidence="3">Alpha-ketoglutarate-dependent dioxygenase AlkB</fullName>
    </submittedName>
</protein>
<dbReference type="InterPro" id="IPR037151">
    <property type="entry name" value="AlkB-like_sf"/>
</dbReference>
<dbReference type="Gene3D" id="2.60.120.590">
    <property type="entry name" value="Alpha-ketoglutarate-dependent dioxygenase AlkB-like"/>
    <property type="match status" value="1"/>
</dbReference>
<dbReference type="EMBL" id="JAJNDB010000011">
    <property type="protein sequence ID" value="MCD2198167.1"/>
    <property type="molecule type" value="Genomic_DNA"/>
</dbReference>
<accession>A0ABS8PIQ2</accession>
<reference evidence="3 4" key="1">
    <citation type="submission" date="2021-11" db="EMBL/GenBank/DDBJ databases">
        <title>Draft genome sequence of Actinomycetospora sp. SF1 isolated from the rhizosphere soil.</title>
        <authorList>
            <person name="Duangmal K."/>
            <person name="Chantavorakit T."/>
        </authorList>
    </citation>
    <scope>NUCLEOTIDE SEQUENCE [LARGE SCALE GENOMIC DNA]</scope>
    <source>
        <strain evidence="3 4">TBRC 5722</strain>
    </source>
</reference>
<evidence type="ECO:0000259" key="2">
    <source>
        <dbReference type="PROSITE" id="PS51471"/>
    </source>
</evidence>
<dbReference type="PROSITE" id="PS51471">
    <property type="entry name" value="FE2OG_OXY"/>
    <property type="match status" value="1"/>
</dbReference>
<proteinExistence type="predicted"/>
<comment type="caution">
    <text evidence="3">The sequence shown here is derived from an EMBL/GenBank/DDBJ whole genome shotgun (WGS) entry which is preliminary data.</text>
</comment>
<evidence type="ECO:0000256" key="1">
    <source>
        <dbReference type="SAM" id="MobiDB-lite"/>
    </source>
</evidence>
<dbReference type="InterPro" id="IPR032854">
    <property type="entry name" value="ALKBH3"/>
</dbReference>
<sequence>MTVSDDAIPALAVQGDLFDAVESAVDEGFTTAERIELDGTSWIEHVHGWLSGSQQVFDDVLAAAGWEHRSRWMYSQKVIEPRLTAEYPDVDDAPLPMLRTVAATLGSHYGASYRSLWINLYRTHRDSTSWHGDTVGKTQETSIVPVLSLGATRRFLIKPAEGGRSTSLTVVSGDLVVMGGRAQRDWRHSVPKQSTPAGPRISVNFAPEPTP</sequence>
<evidence type="ECO:0000313" key="4">
    <source>
        <dbReference type="Proteomes" id="UP001199469"/>
    </source>
</evidence>
<dbReference type="Pfam" id="PF13532">
    <property type="entry name" value="2OG-FeII_Oxy_2"/>
    <property type="match status" value="1"/>
</dbReference>
<dbReference type="InterPro" id="IPR027450">
    <property type="entry name" value="AlkB-like"/>
</dbReference>